<feature type="transmembrane region" description="Helical" evidence="8">
    <location>
        <begin position="299"/>
        <end position="322"/>
    </location>
</feature>
<dbReference type="GO" id="GO:0005886">
    <property type="term" value="C:plasma membrane"/>
    <property type="evidence" value="ECO:0007669"/>
    <property type="project" value="UniProtKB-SubCell"/>
</dbReference>
<feature type="domain" description="Major facilitator superfamily (MFS) profile" evidence="9">
    <location>
        <begin position="1"/>
        <end position="465"/>
    </location>
</feature>
<dbReference type="InterPro" id="IPR004638">
    <property type="entry name" value="EmrB-like"/>
</dbReference>
<feature type="transmembrane region" description="Helical" evidence="8">
    <location>
        <begin position="167"/>
        <end position="187"/>
    </location>
</feature>
<protein>
    <recommendedName>
        <fullName evidence="9">Major facilitator superfamily (MFS) profile domain-containing protein</fullName>
    </recommendedName>
</protein>
<accession>A0A179B4Q2</accession>
<evidence type="ECO:0000256" key="4">
    <source>
        <dbReference type="ARBA" id="ARBA00022475"/>
    </source>
</evidence>
<evidence type="ECO:0000256" key="3">
    <source>
        <dbReference type="ARBA" id="ARBA00022448"/>
    </source>
</evidence>
<feature type="transmembrane region" description="Helical" evidence="8">
    <location>
        <begin position="439"/>
        <end position="460"/>
    </location>
</feature>
<evidence type="ECO:0000313" key="10">
    <source>
        <dbReference type="EMBL" id="OAP86420.1"/>
    </source>
</evidence>
<evidence type="ECO:0000256" key="5">
    <source>
        <dbReference type="ARBA" id="ARBA00022692"/>
    </source>
</evidence>
<feature type="transmembrane region" description="Helical" evidence="8">
    <location>
        <begin position="12"/>
        <end position="37"/>
    </location>
</feature>
<dbReference type="InterPro" id="IPR020846">
    <property type="entry name" value="MFS_dom"/>
</dbReference>
<gene>
    <name evidence="10" type="ORF">A4H34_04555</name>
</gene>
<dbReference type="PRINTS" id="PR01036">
    <property type="entry name" value="TCRTETB"/>
</dbReference>
<sequence length="477" mass="49400">MSNFERRLDARLVVSVAAVGITCFAGVVVETALNIAFPALMKEFGVTTAVVQWVTTAYLLVLSAIMPISSFLTRRFRNKTLFLAAMAVFIAGTAVCAAAPHFILLVVGRILQGIGAGIALPLMFNIVLQQAPVGKLGVMMGFATLIIAIAPAVGPSFGGFLVEAFGWRSIFLVLLPFLGLSLVLGALTVRQARDVEKVGFSPVQFLLVAAGFTALVVAVNAASESAWTSPKTLGLLALAFALLAGFTWISRRSDTPLLRVRIFTDRTYSLSLAYAVLIQAAVLALGYLIPYFAQVAKSVGSFAAGCLLLPGCIIGAILTPFGGRLLDRFGAKRPILAGAAVGVATLACFAAFGAEGSAVRLAFIYVFFPICQGLSLSNSMTHGLRSLPEDLQADGNAAFNTVQQLGGAVGTAVAAAIVNSAQAGSSGDVVAGTTAGAQTAFYVLLGAGAAAFAAALGVFLRPRRGQAEKRSRSGLID</sequence>
<dbReference type="NCBIfam" id="TIGR00711">
    <property type="entry name" value="efflux_EmrB"/>
    <property type="match status" value="1"/>
</dbReference>
<feature type="transmembrane region" description="Helical" evidence="8">
    <location>
        <begin position="233"/>
        <end position="250"/>
    </location>
</feature>
<evidence type="ECO:0000256" key="2">
    <source>
        <dbReference type="ARBA" id="ARBA00008537"/>
    </source>
</evidence>
<dbReference type="GO" id="GO:0022857">
    <property type="term" value="F:transmembrane transporter activity"/>
    <property type="evidence" value="ECO:0007669"/>
    <property type="project" value="InterPro"/>
</dbReference>
<feature type="transmembrane region" description="Helical" evidence="8">
    <location>
        <begin position="397"/>
        <end position="419"/>
    </location>
</feature>
<dbReference type="AlphaFoldDB" id="A0A179B4Q2"/>
<feature type="transmembrane region" description="Helical" evidence="8">
    <location>
        <begin position="81"/>
        <end position="104"/>
    </location>
</feature>
<feature type="transmembrane region" description="Helical" evidence="8">
    <location>
        <begin position="334"/>
        <end position="352"/>
    </location>
</feature>
<comment type="caution">
    <text evidence="10">The sequence shown here is derived from an EMBL/GenBank/DDBJ whole genome shotgun (WGS) entry which is preliminary data.</text>
</comment>
<feature type="transmembrane region" description="Helical" evidence="8">
    <location>
        <begin position="140"/>
        <end position="161"/>
    </location>
</feature>
<organism evidence="10 11">
    <name type="scientific">Peptidiphaga gingivicola</name>
    <dbReference type="NCBI Taxonomy" id="2741497"/>
    <lineage>
        <taxon>Bacteria</taxon>
        <taxon>Bacillati</taxon>
        <taxon>Actinomycetota</taxon>
        <taxon>Actinomycetes</taxon>
        <taxon>Actinomycetales</taxon>
        <taxon>Actinomycetaceae</taxon>
        <taxon>Peptidiphaga</taxon>
    </lineage>
</organism>
<dbReference type="InterPro" id="IPR036259">
    <property type="entry name" value="MFS_trans_sf"/>
</dbReference>
<dbReference type="RefSeq" id="WP_009199414.1">
    <property type="nucleotide sequence ID" value="NZ_LVZK01000001.1"/>
</dbReference>
<keyword evidence="5 8" id="KW-0812">Transmembrane</keyword>
<evidence type="ECO:0000256" key="6">
    <source>
        <dbReference type="ARBA" id="ARBA00022989"/>
    </source>
</evidence>
<keyword evidence="6 8" id="KW-1133">Transmembrane helix</keyword>
<dbReference type="Pfam" id="PF07690">
    <property type="entry name" value="MFS_1"/>
    <property type="match status" value="1"/>
</dbReference>
<dbReference type="InterPro" id="IPR011701">
    <property type="entry name" value="MFS"/>
</dbReference>
<dbReference type="SUPFAM" id="SSF103473">
    <property type="entry name" value="MFS general substrate transporter"/>
    <property type="match status" value="1"/>
</dbReference>
<dbReference type="OrthoDB" id="9812221at2"/>
<keyword evidence="11" id="KW-1185">Reference proteome</keyword>
<evidence type="ECO:0000256" key="1">
    <source>
        <dbReference type="ARBA" id="ARBA00004651"/>
    </source>
</evidence>
<feature type="transmembrane region" description="Helical" evidence="8">
    <location>
        <begin position="199"/>
        <end position="221"/>
    </location>
</feature>
<evidence type="ECO:0000256" key="7">
    <source>
        <dbReference type="ARBA" id="ARBA00023136"/>
    </source>
</evidence>
<name>A0A179B4Q2_9ACTO</name>
<feature type="transmembrane region" description="Helical" evidence="8">
    <location>
        <begin position="110"/>
        <end position="128"/>
    </location>
</feature>
<evidence type="ECO:0000313" key="11">
    <source>
        <dbReference type="Proteomes" id="UP000078368"/>
    </source>
</evidence>
<feature type="transmembrane region" description="Helical" evidence="8">
    <location>
        <begin position="271"/>
        <end position="293"/>
    </location>
</feature>
<keyword evidence="7 8" id="KW-0472">Membrane</keyword>
<dbReference type="PROSITE" id="PS50850">
    <property type="entry name" value="MFS"/>
    <property type="match status" value="1"/>
</dbReference>
<evidence type="ECO:0000256" key="8">
    <source>
        <dbReference type="SAM" id="Phobius"/>
    </source>
</evidence>
<dbReference type="Gene3D" id="1.20.1250.20">
    <property type="entry name" value="MFS general substrate transporter like domains"/>
    <property type="match status" value="1"/>
</dbReference>
<proteinExistence type="inferred from homology"/>
<feature type="transmembrane region" description="Helical" evidence="8">
    <location>
        <begin position="358"/>
        <end position="376"/>
    </location>
</feature>
<evidence type="ECO:0000259" key="9">
    <source>
        <dbReference type="PROSITE" id="PS50850"/>
    </source>
</evidence>
<keyword evidence="3" id="KW-0813">Transport</keyword>
<comment type="similarity">
    <text evidence="2">Belongs to the major facilitator superfamily. EmrB family.</text>
</comment>
<keyword evidence="4" id="KW-1003">Cell membrane</keyword>
<comment type="subcellular location">
    <subcellularLocation>
        <location evidence="1">Cell membrane</location>
        <topology evidence="1">Multi-pass membrane protein</topology>
    </subcellularLocation>
</comment>
<reference evidence="10 11" key="1">
    <citation type="submission" date="2016-04" db="EMBL/GenBank/DDBJ databases">
        <title>Peptidophaga gingivicola gen. nov., sp. nov., isolated from human subgingival plaque.</title>
        <authorList>
            <person name="Beall C.J."/>
            <person name="Mokrzan E.M."/>
            <person name="Griffen A.L."/>
            <person name="Leys E.J."/>
        </authorList>
    </citation>
    <scope>NUCLEOTIDE SEQUENCE [LARGE SCALE GENOMIC DNA]</scope>
    <source>
        <strain evidence="10 11">BA112</strain>
    </source>
</reference>
<dbReference type="Gene3D" id="1.20.1720.10">
    <property type="entry name" value="Multidrug resistance protein D"/>
    <property type="match status" value="1"/>
</dbReference>
<dbReference type="PANTHER" id="PTHR42718:SF9">
    <property type="entry name" value="MAJOR FACILITATOR SUPERFAMILY MULTIDRUG TRANSPORTER MFSC"/>
    <property type="match status" value="1"/>
</dbReference>
<feature type="transmembrane region" description="Helical" evidence="8">
    <location>
        <begin position="49"/>
        <end position="69"/>
    </location>
</feature>
<dbReference type="Proteomes" id="UP000078368">
    <property type="component" value="Unassembled WGS sequence"/>
</dbReference>
<dbReference type="EMBL" id="LVZK01000001">
    <property type="protein sequence ID" value="OAP86420.1"/>
    <property type="molecule type" value="Genomic_DNA"/>
</dbReference>
<dbReference type="PANTHER" id="PTHR42718">
    <property type="entry name" value="MAJOR FACILITATOR SUPERFAMILY MULTIDRUG TRANSPORTER MFSC"/>
    <property type="match status" value="1"/>
</dbReference>